<dbReference type="Proteomes" id="UP001319827">
    <property type="component" value="Chromosome"/>
</dbReference>
<evidence type="ECO:0000313" key="2">
    <source>
        <dbReference type="EMBL" id="BCR06071.1"/>
    </source>
</evidence>
<reference evidence="2 3" key="2">
    <citation type="journal article" date="2021" name="Int. J. Syst. Evol. Microbiol.">
        <title>Isolation and Polyphasic Characterization of Desulfuromonas versatilis sp. Nov., an Electrogenic Bacteria Capable of Versatile Metabolism Isolated from a Graphene Oxide-Reducing Enrichment Culture.</title>
        <authorList>
            <person name="Xie L."/>
            <person name="Yoshida N."/>
            <person name="Ishii S."/>
            <person name="Meng L."/>
        </authorList>
    </citation>
    <scope>NUCLEOTIDE SEQUENCE [LARGE SCALE GENOMIC DNA]</scope>
    <source>
        <strain evidence="2 3">NIT-T3</strain>
    </source>
</reference>
<dbReference type="PANTHER" id="PTHR46361">
    <property type="entry name" value="ELECTRON CARRIER/ PROTEIN DISULFIDE OXIDOREDUCTASE"/>
    <property type="match status" value="1"/>
</dbReference>
<protein>
    <submittedName>
        <fullName evidence="2">DUF547 domain-containing protein</fullName>
    </submittedName>
</protein>
<organism evidence="2 3">
    <name type="scientific">Desulfuromonas versatilis</name>
    <dbReference type="NCBI Taxonomy" id="2802975"/>
    <lineage>
        <taxon>Bacteria</taxon>
        <taxon>Pseudomonadati</taxon>
        <taxon>Thermodesulfobacteriota</taxon>
        <taxon>Desulfuromonadia</taxon>
        <taxon>Desulfuromonadales</taxon>
        <taxon>Desulfuromonadaceae</taxon>
        <taxon>Desulfuromonas</taxon>
    </lineage>
</organism>
<proteinExistence type="predicted"/>
<accession>A0ABM8HZE9</accession>
<evidence type="ECO:0000259" key="1">
    <source>
        <dbReference type="Pfam" id="PF04784"/>
    </source>
</evidence>
<sequence>MADRTILNSGPVPDTAPKSDVAAHLRNDINRLKAEFYDLERGKVDYAAMRESEAYRQYVADTALLRDYDLNLLRNREERLAFWINIYNTLVIHGVVEMQVRDSVKEIHGFFSRLCYRIGELSFSPDDIEHGILRGNHRPPHGLFHPFSSSDGRIDHIIDPPDPRIHFTLVCASSSCPPINFYTPERIDAQLDVAAAGFINGPEVEIRPRERLLLLSPIFKWYQSDFGGYDGVVDTLIHYTDHGEAKDFLIEQGLAADLEWKEYDWRLNR</sequence>
<dbReference type="EMBL" id="AP024355">
    <property type="protein sequence ID" value="BCR06071.1"/>
    <property type="molecule type" value="Genomic_DNA"/>
</dbReference>
<gene>
    <name evidence="2" type="ORF">DESUT3_31400</name>
</gene>
<feature type="domain" description="DUF547" evidence="1">
    <location>
        <begin position="75"/>
        <end position="199"/>
    </location>
</feature>
<name>A0ABM8HZE9_9BACT</name>
<dbReference type="Pfam" id="PF04784">
    <property type="entry name" value="DUF547"/>
    <property type="match status" value="1"/>
</dbReference>
<dbReference type="InterPro" id="IPR006869">
    <property type="entry name" value="DUF547"/>
</dbReference>
<keyword evidence="3" id="KW-1185">Reference proteome</keyword>
<evidence type="ECO:0000313" key="3">
    <source>
        <dbReference type="Proteomes" id="UP001319827"/>
    </source>
</evidence>
<reference evidence="2 3" key="1">
    <citation type="journal article" date="2016" name="C (Basel)">
        <title>Selective Growth of and Electricity Production by Marine Exoelectrogenic Bacteria in Self-Aggregated Hydrogel of Microbially Reduced Graphene Oxide.</title>
        <authorList>
            <person name="Yoshida N."/>
            <person name="Goto Y."/>
            <person name="Miyata Y."/>
        </authorList>
    </citation>
    <scope>NUCLEOTIDE SEQUENCE [LARGE SCALE GENOMIC DNA]</scope>
    <source>
        <strain evidence="2 3">NIT-T3</strain>
    </source>
</reference>
<dbReference type="PANTHER" id="PTHR46361:SF3">
    <property type="entry name" value="ELECTRON CARRIER_ PROTEIN DISULFIDE OXIDOREDUCTASE"/>
    <property type="match status" value="1"/>
</dbReference>
<dbReference type="RefSeq" id="WP_221249452.1">
    <property type="nucleotide sequence ID" value="NZ_AP024355.1"/>
</dbReference>